<protein>
    <submittedName>
        <fullName evidence="1">Uncharacterized protein</fullName>
    </submittedName>
</protein>
<organism evidence="1 2">
    <name type="scientific">Gordonia phage VanLee</name>
    <dbReference type="NCBI Taxonomy" id="2845816"/>
    <lineage>
        <taxon>Viruses</taxon>
        <taxon>Duplodnaviria</taxon>
        <taxon>Heunggongvirae</taxon>
        <taxon>Uroviricota</taxon>
        <taxon>Caudoviricetes</taxon>
        <taxon>Kruegerviridae</taxon>
        <taxon>Vanleevirus</taxon>
        <taxon>Vanleevirus vanlee</taxon>
    </lineage>
</organism>
<keyword evidence="2" id="KW-1185">Reference proteome</keyword>
<gene>
    <name evidence="1" type="primary">109</name>
    <name evidence="1" type="ORF">SEA_VANLEE_109</name>
</gene>
<accession>A0A8F2DAE0</accession>
<proteinExistence type="predicted"/>
<reference evidence="1" key="1">
    <citation type="submission" date="2021-04" db="EMBL/GenBank/DDBJ databases">
        <authorList>
            <person name="Barnhill K.B."/>
            <person name="Biggs A.M."/>
            <person name="Bland J."/>
            <person name="Choudhary H.M."/>
            <person name="Crogan R.E."/>
            <person name="Finocchiaro A.B."/>
            <person name="Franco V."/>
            <person name="Fuller T.A."/>
            <person name="Hanwacker C.G."/>
            <person name="Howard Z.E."/>
            <person name="Iqbal M."/>
            <person name="Mathew A.M."/>
            <person name="Miller S."/>
            <person name="Padhye S."/>
            <person name="Rainey E."/>
            <person name="Rodriguez A."/>
            <person name="Stewart E."/>
            <person name="Otero L.A."/>
            <person name="Chase M.A."/>
            <person name="Pollenz R.S."/>
            <person name="Garlena R.A."/>
            <person name="Russell D.A."/>
            <person name="Jacobs-Sera D."/>
            <person name="Hatfull G.F."/>
        </authorList>
    </citation>
    <scope>NUCLEOTIDE SEQUENCE</scope>
</reference>
<dbReference type="GeneID" id="80020521"/>
<dbReference type="RefSeq" id="YP_010755850.1">
    <property type="nucleotide sequence ID" value="NC_073474.1"/>
</dbReference>
<evidence type="ECO:0000313" key="2">
    <source>
        <dbReference type="Proteomes" id="UP000683422"/>
    </source>
</evidence>
<sequence>MSFTAQYYSDCAGCDHKIEPGQEAEFSDDDELYHVDCEDSGELAPAEPPLCTACFMHHRGECL</sequence>
<name>A0A8F2DAE0_9CAUD</name>
<dbReference type="KEGG" id="vg:80020521"/>
<evidence type="ECO:0000313" key="1">
    <source>
        <dbReference type="EMBL" id="QWS68226.1"/>
    </source>
</evidence>
<dbReference type="Proteomes" id="UP000683422">
    <property type="component" value="Segment"/>
</dbReference>
<dbReference type="EMBL" id="MZ028627">
    <property type="protein sequence ID" value="QWS68226.1"/>
    <property type="molecule type" value="Genomic_DNA"/>
</dbReference>